<feature type="signal peptide" evidence="2">
    <location>
        <begin position="1"/>
        <end position="24"/>
    </location>
</feature>
<sequence>MTFKTKTALGWLAACCIFVTTGFAATFGLPGNASAAAGSPEEFKQLLDRKVPQWQETYNVPGVAVGIIHNGQVAYSLNFGEADKKSVVPVSKDTLFQAGSISKSLTAWGILHLVDTGRVSLDDPAAKYLTRWKLPVSPFDGSKVTLRQLLSHTAGLPAHKGYLGSAPGEPLPTLEDSLSGAGWNGEPLQLAATPGQEAVYSGAGYTLLQLIIEEVTGLPFEKYMDQQVLKPLGMNASTFGAASDNPMMSTGYGYFGQALPDYQFTEKAAAGLSTTAADLMTLILASMEGNPENVQASTFLSKSLLQEMQIPVLSENGLGIFARTLPNDQIMLYHPGDNRGFHAFYGFVPETGDGLVILTNSENGIDLRQDIYYAWVQSLTGSVPDGLSAMNAARKTNAGIAIGLGAALGLYLLIFAIRLLKGRRRFITKHSRQPFVRLGIRVILLAATGTLLFLASWSWSILGLQSGLKNIVLWLFAWQAALLITGLFPKLKAPRKRSTPPPVPVSGKSV</sequence>
<dbReference type="Gene3D" id="3.40.710.10">
    <property type="entry name" value="DD-peptidase/beta-lactamase superfamily"/>
    <property type="match status" value="1"/>
</dbReference>
<gene>
    <name evidence="4" type="ORF">GCM10010912_68230</name>
</gene>
<dbReference type="Proteomes" id="UP000637643">
    <property type="component" value="Unassembled WGS sequence"/>
</dbReference>
<keyword evidence="5" id="KW-1185">Reference proteome</keyword>
<reference evidence="4" key="2">
    <citation type="submission" date="2020-09" db="EMBL/GenBank/DDBJ databases">
        <authorList>
            <person name="Sun Q."/>
            <person name="Zhou Y."/>
        </authorList>
    </citation>
    <scope>NUCLEOTIDE SEQUENCE</scope>
    <source>
        <strain evidence="4">CGMCC 1.16134</strain>
    </source>
</reference>
<evidence type="ECO:0000259" key="3">
    <source>
        <dbReference type="Pfam" id="PF00144"/>
    </source>
</evidence>
<dbReference type="AlphaFoldDB" id="A0A917FYH4"/>
<protein>
    <submittedName>
        <fullName evidence="4">Penicillin-binding protein</fullName>
    </submittedName>
</protein>
<dbReference type="RefSeq" id="WP_189032633.1">
    <property type="nucleotide sequence ID" value="NZ_BMKR01000068.1"/>
</dbReference>
<evidence type="ECO:0000313" key="4">
    <source>
        <dbReference type="EMBL" id="GGG14159.1"/>
    </source>
</evidence>
<keyword evidence="1" id="KW-0812">Transmembrane</keyword>
<evidence type="ECO:0000256" key="2">
    <source>
        <dbReference type="SAM" id="SignalP"/>
    </source>
</evidence>
<name>A0A917FYH4_9BACL</name>
<comment type="caution">
    <text evidence="4">The sequence shown here is derived from an EMBL/GenBank/DDBJ whole genome shotgun (WGS) entry which is preliminary data.</text>
</comment>
<dbReference type="InterPro" id="IPR001466">
    <property type="entry name" value="Beta-lactam-related"/>
</dbReference>
<feature type="transmembrane region" description="Helical" evidence="1">
    <location>
        <begin position="438"/>
        <end position="459"/>
    </location>
</feature>
<accession>A0A917FYH4</accession>
<organism evidence="4 5">
    <name type="scientific">Paenibacillus albidus</name>
    <dbReference type="NCBI Taxonomy" id="2041023"/>
    <lineage>
        <taxon>Bacteria</taxon>
        <taxon>Bacillati</taxon>
        <taxon>Bacillota</taxon>
        <taxon>Bacilli</taxon>
        <taxon>Bacillales</taxon>
        <taxon>Paenibacillaceae</taxon>
        <taxon>Paenibacillus</taxon>
    </lineage>
</organism>
<reference evidence="4" key="1">
    <citation type="journal article" date="2014" name="Int. J. Syst. Evol. Microbiol.">
        <title>Complete genome sequence of Corynebacterium casei LMG S-19264T (=DSM 44701T), isolated from a smear-ripened cheese.</title>
        <authorList>
            <consortium name="US DOE Joint Genome Institute (JGI-PGF)"/>
            <person name="Walter F."/>
            <person name="Albersmeier A."/>
            <person name="Kalinowski J."/>
            <person name="Ruckert C."/>
        </authorList>
    </citation>
    <scope>NUCLEOTIDE SEQUENCE</scope>
    <source>
        <strain evidence="4">CGMCC 1.16134</strain>
    </source>
</reference>
<dbReference type="InterPro" id="IPR050491">
    <property type="entry name" value="AmpC-like"/>
</dbReference>
<proteinExistence type="predicted"/>
<dbReference type="PANTHER" id="PTHR46825">
    <property type="entry name" value="D-ALANYL-D-ALANINE-CARBOXYPEPTIDASE/ENDOPEPTIDASE AMPH"/>
    <property type="match status" value="1"/>
</dbReference>
<feature type="domain" description="Beta-lactamase-related" evidence="3">
    <location>
        <begin position="47"/>
        <end position="372"/>
    </location>
</feature>
<keyword evidence="1" id="KW-1133">Transmembrane helix</keyword>
<keyword evidence="1" id="KW-0472">Membrane</keyword>
<evidence type="ECO:0000313" key="5">
    <source>
        <dbReference type="Proteomes" id="UP000637643"/>
    </source>
</evidence>
<dbReference type="EMBL" id="BMKR01000068">
    <property type="protein sequence ID" value="GGG14159.1"/>
    <property type="molecule type" value="Genomic_DNA"/>
</dbReference>
<dbReference type="InterPro" id="IPR012338">
    <property type="entry name" value="Beta-lactam/transpept-like"/>
</dbReference>
<feature type="transmembrane region" description="Helical" evidence="1">
    <location>
        <begin position="398"/>
        <end position="417"/>
    </location>
</feature>
<keyword evidence="2" id="KW-0732">Signal</keyword>
<dbReference type="PANTHER" id="PTHR46825:SF12">
    <property type="entry name" value="PENICILLIN-BINDING PROTEIN 4"/>
    <property type="match status" value="1"/>
</dbReference>
<evidence type="ECO:0000256" key="1">
    <source>
        <dbReference type="SAM" id="Phobius"/>
    </source>
</evidence>
<feature type="transmembrane region" description="Helical" evidence="1">
    <location>
        <begin position="471"/>
        <end position="488"/>
    </location>
</feature>
<dbReference type="Pfam" id="PF00144">
    <property type="entry name" value="Beta-lactamase"/>
    <property type="match status" value="1"/>
</dbReference>
<dbReference type="SUPFAM" id="SSF56601">
    <property type="entry name" value="beta-lactamase/transpeptidase-like"/>
    <property type="match status" value="1"/>
</dbReference>
<feature type="chain" id="PRO_5037655299" evidence="2">
    <location>
        <begin position="25"/>
        <end position="510"/>
    </location>
</feature>